<dbReference type="InParanoid" id="A0A1X2HFZ7"/>
<dbReference type="OrthoDB" id="2391627at2759"/>
<name>A0A1X2HFZ7_SYNRA</name>
<protein>
    <submittedName>
        <fullName evidence="1">Ubiquinol-cytochrome-c reductase complex subunit-domain-containing protein</fullName>
    </submittedName>
</protein>
<dbReference type="PANTHER" id="PTHR28254:SF1">
    <property type="entry name" value="CYTOCHROME B-C1 COMPLEX SUBUNIT 10, MITOCHONDRIAL"/>
    <property type="match status" value="1"/>
</dbReference>
<evidence type="ECO:0000313" key="1">
    <source>
        <dbReference type="EMBL" id="ORY97830.1"/>
    </source>
</evidence>
<dbReference type="Proteomes" id="UP000242180">
    <property type="component" value="Unassembled WGS sequence"/>
</dbReference>
<evidence type="ECO:0000313" key="2">
    <source>
        <dbReference type="Proteomes" id="UP000242180"/>
    </source>
</evidence>
<dbReference type="STRING" id="13706.A0A1X2HFZ7"/>
<dbReference type="Pfam" id="PF09796">
    <property type="entry name" value="QCR10"/>
    <property type="match status" value="1"/>
</dbReference>
<comment type="caution">
    <text evidence="1">The sequence shown here is derived from an EMBL/GenBank/DDBJ whole genome shotgun (WGS) entry which is preliminary data.</text>
</comment>
<dbReference type="OMA" id="SYWAVPS"/>
<sequence length="73" mass="7768">MPIARIATNPHFHFISPEKLVRVAPSLALWGAATGSALALLGSDVPLVKKDILSKVPVAGSYFAVPEENNDEE</sequence>
<dbReference type="AlphaFoldDB" id="A0A1X2HFZ7"/>
<dbReference type="GO" id="GO:0005739">
    <property type="term" value="C:mitochondrion"/>
    <property type="evidence" value="ECO:0007669"/>
    <property type="project" value="GOC"/>
</dbReference>
<dbReference type="FunCoup" id="A0A1X2HFZ7">
    <property type="interactions" value="65"/>
</dbReference>
<dbReference type="GO" id="GO:0006122">
    <property type="term" value="P:mitochondrial electron transport, ubiquinol to cytochrome c"/>
    <property type="evidence" value="ECO:0007669"/>
    <property type="project" value="InterPro"/>
</dbReference>
<dbReference type="PANTHER" id="PTHR28254">
    <property type="entry name" value="CYTOCHROME B-C1 COMPLEX SUBUNIT 10"/>
    <property type="match status" value="1"/>
</dbReference>
<accession>A0A1X2HFZ7</accession>
<dbReference type="EMBL" id="MCGN01000004">
    <property type="protein sequence ID" value="ORY97830.1"/>
    <property type="molecule type" value="Genomic_DNA"/>
</dbReference>
<proteinExistence type="predicted"/>
<dbReference type="InterPro" id="IPR019182">
    <property type="entry name" value="Cytochrome_b-c1_su10_fun"/>
</dbReference>
<organism evidence="1 2">
    <name type="scientific">Syncephalastrum racemosum</name>
    <name type="common">Filamentous fungus</name>
    <dbReference type="NCBI Taxonomy" id="13706"/>
    <lineage>
        <taxon>Eukaryota</taxon>
        <taxon>Fungi</taxon>
        <taxon>Fungi incertae sedis</taxon>
        <taxon>Mucoromycota</taxon>
        <taxon>Mucoromycotina</taxon>
        <taxon>Mucoromycetes</taxon>
        <taxon>Mucorales</taxon>
        <taxon>Syncephalastraceae</taxon>
        <taxon>Syncephalastrum</taxon>
    </lineage>
</organism>
<keyword evidence="2" id="KW-1185">Reference proteome</keyword>
<gene>
    <name evidence="1" type="ORF">BCR43DRAFT_490439</name>
</gene>
<reference evidence="1 2" key="1">
    <citation type="submission" date="2016-07" db="EMBL/GenBank/DDBJ databases">
        <title>Pervasive Adenine N6-methylation of Active Genes in Fungi.</title>
        <authorList>
            <consortium name="DOE Joint Genome Institute"/>
            <person name="Mondo S.J."/>
            <person name="Dannebaum R.O."/>
            <person name="Kuo R.C."/>
            <person name="Labutti K."/>
            <person name="Haridas S."/>
            <person name="Kuo A."/>
            <person name="Salamov A."/>
            <person name="Ahrendt S.R."/>
            <person name="Lipzen A."/>
            <person name="Sullivan W."/>
            <person name="Andreopoulos W.B."/>
            <person name="Clum A."/>
            <person name="Lindquist E."/>
            <person name="Daum C."/>
            <person name="Ramamoorthy G.K."/>
            <person name="Gryganskyi A."/>
            <person name="Culley D."/>
            <person name="Magnuson J.K."/>
            <person name="James T.Y."/>
            <person name="O'Malley M.A."/>
            <person name="Stajich J.E."/>
            <person name="Spatafora J.W."/>
            <person name="Visel A."/>
            <person name="Grigoriev I.V."/>
        </authorList>
    </citation>
    <scope>NUCLEOTIDE SEQUENCE [LARGE SCALE GENOMIC DNA]</scope>
    <source>
        <strain evidence="1 2">NRRL 2496</strain>
    </source>
</reference>